<dbReference type="FunFam" id="3.40.309.10:FF:000010">
    <property type="entry name" value="Gamma-aminobutyraldehyde dehydrogenase"/>
    <property type="match status" value="1"/>
</dbReference>
<dbReference type="InterPro" id="IPR047110">
    <property type="entry name" value="GABD/Sad-like"/>
</dbReference>
<dbReference type="EMBL" id="JAPQFL010000002">
    <property type="protein sequence ID" value="MDD9327593.1"/>
    <property type="molecule type" value="Genomic_DNA"/>
</dbReference>
<dbReference type="InterPro" id="IPR016160">
    <property type="entry name" value="Ald_DH_CS_CYS"/>
</dbReference>
<dbReference type="InterPro" id="IPR016161">
    <property type="entry name" value="Ald_DH/histidinol_DH"/>
</dbReference>
<dbReference type="Gene3D" id="3.40.605.10">
    <property type="entry name" value="Aldehyde Dehydrogenase, Chain A, domain 1"/>
    <property type="match status" value="1"/>
</dbReference>
<evidence type="ECO:0000259" key="2">
    <source>
        <dbReference type="Pfam" id="PF00171"/>
    </source>
</evidence>
<dbReference type="InterPro" id="IPR016162">
    <property type="entry name" value="Ald_DH_N"/>
</dbReference>
<dbReference type="Proteomes" id="UP001149607">
    <property type="component" value="Chromosome"/>
</dbReference>
<dbReference type="GO" id="GO:0004777">
    <property type="term" value="F:succinate-semialdehyde dehydrogenase (NAD+) activity"/>
    <property type="evidence" value="ECO:0007669"/>
    <property type="project" value="TreeGrafter"/>
</dbReference>
<evidence type="ECO:0000313" key="4">
    <source>
        <dbReference type="EMBL" id="WWY04239.1"/>
    </source>
</evidence>
<feature type="domain" description="Aldehyde dehydrogenase" evidence="2">
    <location>
        <begin position="2"/>
        <end position="436"/>
    </location>
</feature>
<evidence type="ECO:0000256" key="1">
    <source>
        <dbReference type="ARBA" id="ARBA00023002"/>
    </source>
</evidence>
<keyword evidence="5" id="KW-1185">Reference proteome</keyword>
<reference evidence="4" key="2">
    <citation type="submission" date="2024-02" db="EMBL/GenBank/DDBJ databases">
        <title>Neisseria leonii sp. nov.</title>
        <authorList>
            <person name="Boutroux M."/>
            <person name="Favre-Rochex S."/>
            <person name="Gorgette O."/>
            <person name="Touak G."/>
            <person name="Muhle E."/>
            <person name="Chesneau O."/>
            <person name="Clermont D."/>
            <person name="Rahi P."/>
        </authorList>
    </citation>
    <scope>NUCLEOTIDE SEQUENCE</scope>
    <source>
        <strain evidence="4">51.81</strain>
    </source>
</reference>
<dbReference type="PANTHER" id="PTHR43217:SF1">
    <property type="entry name" value="SUCCINATE SEMIALDEHYDE DEHYDROGENASE [NAD(P)+] SAD"/>
    <property type="match status" value="1"/>
</dbReference>
<name>A0A9X4E8P4_9NEIS</name>
<accession>A0A9X4E8P4</accession>
<proteinExistence type="predicted"/>
<dbReference type="InterPro" id="IPR016163">
    <property type="entry name" value="Ald_DH_C"/>
</dbReference>
<reference evidence="3" key="1">
    <citation type="submission" date="2022-10" db="EMBL/GenBank/DDBJ databases">
        <authorList>
            <person name="Boutroux M."/>
        </authorList>
    </citation>
    <scope>NUCLEOTIDE SEQUENCE</scope>
    <source>
        <strain evidence="3">51.81</strain>
    </source>
</reference>
<dbReference type="EMBL" id="CP146598">
    <property type="protein sequence ID" value="WWY04239.1"/>
    <property type="molecule type" value="Genomic_DNA"/>
</dbReference>
<organism evidence="3">
    <name type="scientific">Neisseria leonii</name>
    <dbReference type="NCBI Taxonomy" id="2995413"/>
    <lineage>
        <taxon>Bacteria</taxon>
        <taxon>Pseudomonadati</taxon>
        <taxon>Pseudomonadota</taxon>
        <taxon>Betaproteobacteria</taxon>
        <taxon>Neisseriales</taxon>
        <taxon>Neisseriaceae</taxon>
        <taxon>Neisseria</taxon>
    </lineage>
</organism>
<dbReference type="Gene3D" id="3.40.309.10">
    <property type="entry name" value="Aldehyde Dehydrogenase, Chain A, domain 2"/>
    <property type="match status" value="1"/>
</dbReference>
<evidence type="ECO:0000313" key="3">
    <source>
        <dbReference type="EMBL" id="MDD9327593.1"/>
    </source>
</evidence>
<dbReference type="PROSITE" id="PS00070">
    <property type="entry name" value="ALDEHYDE_DEHYDR_CYS"/>
    <property type="match status" value="1"/>
</dbReference>
<keyword evidence="1" id="KW-0560">Oxidoreductase</keyword>
<dbReference type="SUPFAM" id="SSF53720">
    <property type="entry name" value="ALDH-like"/>
    <property type="match status" value="1"/>
</dbReference>
<protein>
    <submittedName>
        <fullName evidence="3">Aldehyde dehydrogenase family protein</fullName>
    </submittedName>
</protein>
<dbReference type="PANTHER" id="PTHR43217">
    <property type="entry name" value="SUCCINATE SEMIALDEHYDE DEHYDROGENASE [NAD(P)+] SAD"/>
    <property type="match status" value="1"/>
</dbReference>
<dbReference type="AlphaFoldDB" id="A0A9X4E8P4"/>
<gene>
    <name evidence="3" type="ORF">ORY91_000999</name>
    <name evidence="4" type="ORF">V9W64_08615</name>
</gene>
<dbReference type="Pfam" id="PF00171">
    <property type="entry name" value="Aldedh"/>
    <property type="match status" value="1"/>
</dbReference>
<evidence type="ECO:0000313" key="5">
    <source>
        <dbReference type="Proteomes" id="UP001149607"/>
    </source>
</evidence>
<sequence>MDGTVLWQRPSETWAEFAARLEALRGRQRAFARLSVAARAAVLLRFADRLEAAKADLARMVCEEVGRCLRECEAELDKSVELVRYYAECAPGLLAHKDVATQAEVSQVRFEPLGVVLAVMPWNYPVWQVLRFAVPAWCAGNACAVKPAPSVGRVSEALFELAGEDLPLAAAWLAHDDVAAAVARCDALAFTGSSRTGRLLAAHAGRHLKKSVLELGGSNAFLVLADADLEQAAKDACYSRFRDAGQSCNAAKRIIVEKPVMAAFRALFLAECAKLQTGDPMQPQTTLAPLHRADLRAALHEQVCDAVQNGARILCGGYLPEGAGTFYPATVLADVNRRCRVYHEEVFGPAAVLMEAEDAEDAVRLANDTPFGLGASIYTADKAAAWRYAAMLHTGAVYINRHTSSDLRLPFGGIKDSGYGRELSEFGLYEFVNVKTYWQK</sequence>
<dbReference type="InterPro" id="IPR015590">
    <property type="entry name" value="Aldehyde_DH_dom"/>
</dbReference>